<sequence length="73" mass="8239">MSGDNQPQALTATGEPLRGLNAAQQVEKERAEAWSWYANGGGGSIEYFDGYAWDRIVSRHIADEQERQRERGR</sequence>
<feature type="region of interest" description="Disordered" evidence="1">
    <location>
        <begin position="1"/>
        <end position="20"/>
    </location>
</feature>
<accession>A0ABQ6AX00</accession>
<name>A0ABQ6AX00_9BRAD</name>
<dbReference type="RefSeq" id="WP_284267033.1">
    <property type="nucleotide sequence ID" value="NZ_BSOW01000010.1"/>
</dbReference>
<evidence type="ECO:0000313" key="2">
    <source>
        <dbReference type="EMBL" id="GLR86525.1"/>
    </source>
</evidence>
<feature type="compositionally biased region" description="Polar residues" evidence="1">
    <location>
        <begin position="1"/>
        <end position="11"/>
    </location>
</feature>
<proteinExistence type="predicted"/>
<comment type="caution">
    <text evidence="2">The sequence shown here is derived from an EMBL/GenBank/DDBJ whole genome shotgun (WGS) entry which is preliminary data.</text>
</comment>
<evidence type="ECO:0000313" key="3">
    <source>
        <dbReference type="Proteomes" id="UP001156905"/>
    </source>
</evidence>
<dbReference type="EMBL" id="BSOW01000010">
    <property type="protein sequence ID" value="GLR86525.1"/>
    <property type="molecule type" value="Genomic_DNA"/>
</dbReference>
<reference evidence="3" key="1">
    <citation type="journal article" date="2019" name="Int. J. Syst. Evol. Microbiol.">
        <title>The Global Catalogue of Microorganisms (GCM) 10K type strain sequencing project: providing services to taxonomists for standard genome sequencing and annotation.</title>
        <authorList>
            <consortium name="The Broad Institute Genomics Platform"/>
            <consortium name="The Broad Institute Genome Sequencing Center for Infectious Disease"/>
            <person name="Wu L."/>
            <person name="Ma J."/>
        </authorList>
    </citation>
    <scope>NUCLEOTIDE SEQUENCE [LARGE SCALE GENOMIC DNA]</scope>
    <source>
        <strain evidence="3">NBRC 102520</strain>
    </source>
</reference>
<evidence type="ECO:0000256" key="1">
    <source>
        <dbReference type="SAM" id="MobiDB-lite"/>
    </source>
</evidence>
<protein>
    <recommendedName>
        <fullName evidence="4">DUF2934 domain-containing protein</fullName>
    </recommendedName>
</protein>
<keyword evidence="3" id="KW-1185">Reference proteome</keyword>
<organism evidence="2 3">
    <name type="scientific">Bradyrhizobium iriomotense</name>
    <dbReference type="NCBI Taxonomy" id="441950"/>
    <lineage>
        <taxon>Bacteria</taxon>
        <taxon>Pseudomonadati</taxon>
        <taxon>Pseudomonadota</taxon>
        <taxon>Alphaproteobacteria</taxon>
        <taxon>Hyphomicrobiales</taxon>
        <taxon>Nitrobacteraceae</taxon>
        <taxon>Bradyrhizobium</taxon>
    </lineage>
</organism>
<dbReference type="Proteomes" id="UP001156905">
    <property type="component" value="Unassembled WGS sequence"/>
</dbReference>
<evidence type="ECO:0008006" key="4">
    <source>
        <dbReference type="Google" id="ProtNLM"/>
    </source>
</evidence>
<gene>
    <name evidence="2" type="ORF">GCM10007857_32360</name>
</gene>